<dbReference type="PROSITE" id="PS50102">
    <property type="entry name" value="RRM"/>
    <property type="match status" value="1"/>
</dbReference>
<dbReference type="OMA" id="MSHTPMD"/>
<evidence type="ECO:0000256" key="1">
    <source>
        <dbReference type="ARBA" id="ARBA00022884"/>
    </source>
</evidence>
<dbReference type="CDD" id="cd00590">
    <property type="entry name" value="RRM_SF"/>
    <property type="match status" value="1"/>
</dbReference>
<evidence type="ECO:0000256" key="2">
    <source>
        <dbReference type="PROSITE-ProRule" id="PRU00176"/>
    </source>
</evidence>
<dbReference type="EMBL" id="KV921603">
    <property type="protein sequence ID" value="ORE12811.1"/>
    <property type="molecule type" value="Genomic_DNA"/>
</dbReference>
<feature type="compositionally biased region" description="Polar residues" evidence="3">
    <location>
        <begin position="55"/>
        <end position="87"/>
    </location>
</feature>
<proteinExistence type="predicted"/>
<evidence type="ECO:0000259" key="4">
    <source>
        <dbReference type="PROSITE" id="PS50102"/>
    </source>
</evidence>
<name>A0A1X0RLL0_RHIZD</name>
<dbReference type="InterPro" id="IPR035979">
    <property type="entry name" value="RBD_domain_sf"/>
</dbReference>
<keyword evidence="1 2" id="KW-0694">RNA-binding</keyword>
<gene>
    <name evidence="5" type="ORF">BCV71DRAFT_268871</name>
</gene>
<dbReference type="SUPFAM" id="SSF54928">
    <property type="entry name" value="RNA-binding domain, RBD"/>
    <property type="match status" value="1"/>
</dbReference>
<dbReference type="GO" id="GO:0005634">
    <property type="term" value="C:nucleus"/>
    <property type="evidence" value="ECO:0007669"/>
    <property type="project" value="TreeGrafter"/>
</dbReference>
<dbReference type="GO" id="GO:0003729">
    <property type="term" value="F:mRNA binding"/>
    <property type="evidence" value="ECO:0007669"/>
    <property type="project" value="TreeGrafter"/>
</dbReference>
<accession>A0A1X0RLL0</accession>
<evidence type="ECO:0000313" key="5">
    <source>
        <dbReference type="EMBL" id="ORE12811.1"/>
    </source>
</evidence>
<dbReference type="AlphaFoldDB" id="A0A1X0RLL0"/>
<dbReference type="InterPro" id="IPR051229">
    <property type="entry name" value="ALYREF_mRNA_export"/>
</dbReference>
<evidence type="ECO:0000313" key="6">
    <source>
        <dbReference type="Proteomes" id="UP000242381"/>
    </source>
</evidence>
<dbReference type="SMART" id="SM00360">
    <property type="entry name" value="RRM"/>
    <property type="match status" value="1"/>
</dbReference>
<reference evidence="5 6" key="1">
    <citation type="journal article" date="2016" name="Proc. Natl. Acad. Sci. U.S.A.">
        <title>Lipid metabolic changes in an early divergent fungus govern the establishment of a mutualistic symbiosis with endobacteria.</title>
        <authorList>
            <person name="Lastovetsky O.A."/>
            <person name="Gaspar M.L."/>
            <person name="Mondo S.J."/>
            <person name="LaButti K.M."/>
            <person name="Sandor L."/>
            <person name="Grigoriev I.V."/>
            <person name="Henry S.A."/>
            <person name="Pawlowska T.E."/>
        </authorList>
    </citation>
    <scope>NUCLEOTIDE SEQUENCE [LARGE SCALE GENOMIC DNA]</scope>
    <source>
        <strain evidence="5 6">ATCC 11559</strain>
    </source>
</reference>
<dbReference type="Pfam" id="PF00076">
    <property type="entry name" value="RRM_1"/>
    <property type="match status" value="1"/>
</dbReference>
<protein>
    <recommendedName>
        <fullName evidence="4">RRM domain-containing protein</fullName>
    </recommendedName>
</protein>
<dbReference type="PANTHER" id="PTHR19965">
    <property type="entry name" value="RNA AND EXPORT FACTOR BINDING PROTEIN"/>
    <property type="match status" value="1"/>
</dbReference>
<feature type="domain" description="RRM" evidence="4">
    <location>
        <begin position="218"/>
        <end position="295"/>
    </location>
</feature>
<feature type="region of interest" description="Disordered" evidence="3">
    <location>
        <begin position="1"/>
        <end position="87"/>
    </location>
</feature>
<evidence type="ECO:0000256" key="3">
    <source>
        <dbReference type="SAM" id="MobiDB-lite"/>
    </source>
</evidence>
<dbReference type="InterPro" id="IPR000504">
    <property type="entry name" value="RRM_dom"/>
</dbReference>
<dbReference type="InterPro" id="IPR012677">
    <property type="entry name" value="Nucleotide-bd_a/b_plait_sf"/>
</dbReference>
<dbReference type="VEuPathDB" id="FungiDB:BCV72DRAFT_246063"/>
<organism evidence="5 6">
    <name type="scientific">Rhizopus microsporus</name>
    <dbReference type="NCBI Taxonomy" id="58291"/>
    <lineage>
        <taxon>Eukaryota</taxon>
        <taxon>Fungi</taxon>
        <taxon>Fungi incertae sedis</taxon>
        <taxon>Mucoromycota</taxon>
        <taxon>Mucoromycotina</taxon>
        <taxon>Mucoromycetes</taxon>
        <taxon>Mucorales</taxon>
        <taxon>Mucorineae</taxon>
        <taxon>Rhizopodaceae</taxon>
        <taxon>Rhizopus</taxon>
    </lineage>
</organism>
<sequence length="336" mass="36099">MSSMDLDSSLDDLIKQRKTHPKKGSSQPNKAKKLQKGKEKGNLSIQTKAKVKKPASNNNVKTNKSIMSRLSLTSRPNPPTSNKTSTVADPSKIIITKTVPQTVKGKLGSQVKKLSNTATTTITAPAITPLTKKKTAIVNSINSLSKSSNGSTLSILGSRLGPRSQQTQSVIPQQTTRITGSAYERSVIDGRSSISIRGRSNVTPPSSGLTIKGESGPTTVLISGLDRGANSEDVRCVCEEFGNVLRCEVLRNRMGESFGEAEVEFSTKSAALDCIAKLDNIKADGQYLRVILRDNKPSTRNYAATQINSIISTPSTSSGRLYSDQISSSRYGVVRR</sequence>
<dbReference type="Proteomes" id="UP000242381">
    <property type="component" value="Unassembled WGS sequence"/>
</dbReference>
<dbReference type="Gene3D" id="3.30.70.330">
    <property type="match status" value="1"/>
</dbReference>
<dbReference type="PANTHER" id="PTHR19965:SF82">
    <property type="entry name" value="THO COMPLEX SUBUNIT 4"/>
    <property type="match status" value="1"/>
</dbReference>